<feature type="region of interest" description="Disordered" evidence="1">
    <location>
        <begin position="397"/>
        <end position="430"/>
    </location>
</feature>
<feature type="compositionally biased region" description="Pro residues" evidence="1">
    <location>
        <begin position="848"/>
        <end position="859"/>
    </location>
</feature>
<sequence length="1258" mass="132442">MVEWWRLSKHDLLDDCSFLHPAGRCRGCDFRCAEPLSSSDVVGRVLRSTDRRVSGKRRGRRRPRACAGRGGGADEDEPDGREQSTGRCSLLAQEALKATFPLFFLVLDDGNDHEDDADRDSSPSLRMTSRASSSTPLVRALFSTEPDDASRRLSRHHPRVRTSSFTPPAASPRDPFTAHPAASASFVTFDPPPTPDADASPSHHGTFSALAALPKRARGSILLATSSLSFPRPLTRPRKKSPAPATPNPLLFTEVIEISAPPREIDEDEERSRLRDAAAQSLGIDPDLVDEPPRRILDDYDDRQDGHEDYSNTALADSLVFDARRPSVASTAATSSSAVAPVAPDTGASLPPFPALHAALEPFAQFSARIPKYHPPPSIFALALSRQWKLRHLVLTVSPSSPSPSTSPISPLFPGSSIPQAPSPVPSSPPITAHLHVFKSSAPDARELERLPISADSVAFLSDTPVAGRAAVRVRGASGTEWALAAPPAEAQTWIEHIKGVVLSQRSVRAGLGAVTPNLRGIEPRGDLDVMLSLRAQTLFSAPISPSSSRPSTAAQPPPASTAHRPAPSTSSTPSLRSVVTATNTATHGTLGYANGSASGSATPHVSRPQSPAVAALRGLFSGRPRSPSTATVSSSHGTPAHSVGPSTDEVASILGVLESAVPPSPVLPSMLVERKILEERERERVVEGLTSEDEASVDSPGAGLAIGMSPSMSRRANPPEGPQPLQLIPRVDSPSLQPPPRRRAWTSSGVPMGPRAMHTTGNGHARGQGSMYYTHGNASTAESFGLHPVLGSPLLMPEREPQRPRTSTSTSSVSAASVGSGERRTSLDWSPKRWSRQGKIPSQLTPPSGPPPAVPAMPSPSTSTVRTSLSVPRHPYAEAASISTQPSASTLTTSSNTNAGGVSGSSSIRSSATPQSIIGSLGLQTFSKRASNASVQSISTLSSNTTQSHAPSAIGGTSKIGQRPRSSHRNSVPPPQRPAPSAALPPTPTPSSPTTSAPPEDTNAADTSSPQSQKMSFRESLALRSKRFSLSPPTQPPSSDLPPRPDELTLPSSPTRANWERHRRCASNGNTPSLYPISASPSPPPTAPPPSSSLPLTPASEKENTIISPNPSPVFKIGRRLRMRSAPAPSLPPSAAPPAQPPSPAPSTINPYLLPPTPIGEPILAQNDPQLLLTTSPPTPPPRPSEHPPPPEASPELHGITSLSPPPRKGSKRGIAQFREEDDRRPATADASVQAHPLTPLSLSPQLSAVSLVDVRF</sequence>
<reference evidence="2 3" key="1">
    <citation type="submission" date="2016-07" db="EMBL/GenBank/DDBJ databases">
        <title>Draft genome of the white-rot fungus Obba rivulosa 3A-2.</title>
        <authorList>
            <consortium name="DOE Joint Genome Institute"/>
            <person name="Miettinen O."/>
            <person name="Riley R."/>
            <person name="Acob R."/>
            <person name="Barry K."/>
            <person name="Cullen D."/>
            <person name="De Vries R."/>
            <person name="Hainaut M."/>
            <person name="Hatakka A."/>
            <person name="Henrissat B."/>
            <person name="Hilden K."/>
            <person name="Kuo R."/>
            <person name="Labutti K."/>
            <person name="Lipzen A."/>
            <person name="Makela M.R."/>
            <person name="Sandor L."/>
            <person name="Spatafora J.W."/>
            <person name="Grigoriev I.V."/>
            <person name="Hibbett D.S."/>
        </authorList>
    </citation>
    <scope>NUCLEOTIDE SEQUENCE [LARGE SCALE GENOMIC DNA]</scope>
    <source>
        <strain evidence="2 3">3A-2</strain>
    </source>
</reference>
<keyword evidence="3" id="KW-1185">Reference proteome</keyword>
<feature type="compositionally biased region" description="Basic and acidic residues" evidence="1">
    <location>
        <begin position="1219"/>
        <end position="1228"/>
    </location>
</feature>
<accession>A0A8E2B416</accession>
<dbReference type="Proteomes" id="UP000250043">
    <property type="component" value="Unassembled WGS sequence"/>
</dbReference>
<feature type="region of interest" description="Disordered" evidence="1">
    <location>
        <begin position="942"/>
        <end position="1241"/>
    </location>
</feature>
<dbReference type="EMBL" id="KV722377">
    <property type="protein sequence ID" value="OCH91957.1"/>
    <property type="molecule type" value="Genomic_DNA"/>
</dbReference>
<feature type="compositionally biased region" description="Basic and acidic residues" evidence="1">
    <location>
        <begin position="291"/>
        <end position="309"/>
    </location>
</feature>
<evidence type="ECO:0000313" key="2">
    <source>
        <dbReference type="EMBL" id="OCH91957.1"/>
    </source>
</evidence>
<gene>
    <name evidence="2" type="ORF">OBBRIDRAFT_886644</name>
</gene>
<feature type="region of interest" description="Disordered" evidence="1">
    <location>
        <begin position="259"/>
        <end position="309"/>
    </location>
</feature>
<feature type="compositionally biased region" description="Polar residues" evidence="1">
    <location>
        <begin position="596"/>
        <end position="610"/>
    </location>
</feature>
<feature type="compositionally biased region" description="Polar residues" evidence="1">
    <location>
        <begin position="122"/>
        <end position="136"/>
    </location>
</feature>
<organism evidence="2 3">
    <name type="scientific">Obba rivulosa</name>
    <dbReference type="NCBI Taxonomy" id="1052685"/>
    <lineage>
        <taxon>Eukaryota</taxon>
        <taxon>Fungi</taxon>
        <taxon>Dikarya</taxon>
        <taxon>Basidiomycota</taxon>
        <taxon>Agaricomycotina</taxon>
        <taxon>Agaricomycetes</taxon>
        <taxon>Polyporales</taxon>
        <taxon>Gelatoporiaceae</taxon>
        <taxon>Obba</taxon>
    </lineage>
</organism>
<feature type="region of interest" description="Disordered" evidence="1">
    <location>
        <begin position="790"/>
        <end position="913"/>
    </location>
</feature>
<feature type="region of interest" description="Disordered" evidence="1">
    <location>
        <begin position="111"/>
        <end position="205"/>
    </location>
</feature>
<feature type="compositionally biased region" description="Low complexity" evidence="1">
    <location>
        <begin position="808"/>
        <end position="821"/>
    </location>
</feature>
<feature type="region of interest" description="Disordered" evidence="1">
    <location>
        <begin position="49"/>
        <end position="85"/>
    </location>
</feature>
<proteinExistence type="predicted"/>
<feature type="compositionally biased region" description="Pro residues" evidence="1">
    <location>
        <begin position="1130"/>
        <end position="1146"/>
    </location>
</feature>
<protein>
    <submittedName>
        <fullName evidence="2">Uncharacterized protein</fullName>
    </submittedName>
</protein>
<feature type="compositionally biased region" description="Pro residues" evidence="1">
    <location>
        <begin position="1034"/>
        <end position="1043"/>
    </location>
</feature>
<feature type="compositionally biased region" description="Basic residues" evidence="1">
    <location>
        <begin position="54"/>
        <end position="64"/>
    </location>
</feature>
<name>A0A8E2B416_9APHY</name>
<feature type="compositionally biased region" description="Polar residues" evidence="1">
    <location>
        <begin position="1005"/>
        <end position="1016"/>
    </location>
</feature>
<feature type="compositionally biased region" description="Polar residues" evidence="1">
    <location>
        <begin position="568"/>
        <end position="588"/>
    </location>
</feature>
<feature type="compositionally biased region" description="Low complexity" evidence="1">
    <location>
        <begin position="542"/>
        <end position="555"/>
    </location>
</feature>
<feature type="compositionally biased region" description="Low complexity" evidence="1">
    <location>
        <begin position="398"/>
        <end position="420"/>
    </location>
</feature>
<feature type="compositionally biased region" description="Low complexity" evidence="1">
    <location>
        <begin position="888"/>
        <end position="912"/>
    </location>
</feature>
<evidence type="ECO:0000256" key="1">
    <source>
        <dbReference type="SAM" id="MobiDB-lite"/>
    </source>
</evidence>
<feature type="compositionally biased region" description="Polar residues" evidence="1">
    <location>
        <begin position="942"/>
        <end position="951"/>
    </location>
</feature>
<dbReference type="OrthoDB" id="3256387at2759"/>
<feature type="region of interest" description="Disordered" evidence="1">
    <location>
        <begin position="688"/>
        <end position="775"/>
    </location>
</feature>
<dbReference type="AlphaFoldDB" id="A0A8E2B416"/>
<feature type="compositionally biased region" description="Pro residues" evidence="1">
    <location>
        <begin position="1082"/>
        <end position="1093"/>
    </location>
</feature>
<feature type="region of interest" description="Disordered" evidence="1">
    <location>
        <begin position="542"/>
        <end position="647"/>
    </location>
</feature>
<feature type="compositionally biased region" description="Pro residues" evidence="1">
    <location>
        <begin position="973"/>
        <end position="992"/>
    </location>
</feature>
<feature type="compositionally biased region" description="Polar residues" evidence="1">
    <location>
        <begin position="627"/>
        <end position="638"/>
    </location>
</feature>
<feature type="compositionally biased region" description="Pro residues" evidence="1">
    <location>
        <begin position="1178"/>
        <end position="1194"/>
    </location>
</feature>
<evidence type="ECO:0000313" key="3">
    <source>
        <dbReference type="Proteomes" id="UP000250043"/>
    </source>
</evidence>